<proteinExistence type="predicted"/>
<sequence>MGSPIGARQKPTDLPITFDRVSNFNTETTTYRGDDKVGKGPKGFTYSSDTFGQRDTLATSLWNLTPDAQSAFGAAGNLLWISAPYPARKACLTPPSDRITYLYHEQAASLALRYELQFSDIQTPGRHSCSLRLLSKAPQPTAWAVPVYTPLENIPDTFSGLILFNFEAAVVQVGQLEQKTETRRLISVASASGNRFDIMVWRKYATTARTNQVLHVHRAEVSCTARKAIFGNAPAPRAPRQINVWSSSSIDVIGNADDDDDLDCPACPE</sequence>
<comment type="caution">
    <text evidence="1">The sequence shown here is derived from an EMBL/GenBank/DDBJ whole genome shotgun (WGS) entry which is preliminary data.</text>
</comment>
<reference evidence="1" key="1">
    <citation type="submission" date="2023-10" db="EMBL/GenBank/DDBJ databases">
        <authorList>
            <person name="Chen Y."/>
            <person name="Shah S."/>
            <person name="Dougan E. K."/>
            <person name="Thang M."/>
            <person name="Chan C."/>
        </authorList>
    </citation>
    <scope>NUCLEOTIDE SEQUENCE [LARGE SCALE GENOMIC DNA]</scope>
</reference>
<dbReference type="EMBL" id="CAUYUJ010021757">
    <property type="protein sequence ID" value="CAK0906858.1"/>
    <property type="molecule type" value="Genomic_DNA"/>
</dbReference>
<keyword evidence="2" id="KW-1185">Reference proteome</keyword>
<organism evidence="1 2">
    <name type="scientific">Prorocentrum cordatum</name>
    <dbReference type="NCBI Taxonomy" id="2364126"/>
    <lineage>
        <taxon>Eukaryota</taxon>
        <taxon>Sar</taxon>
        <taxon>Alveolata</taxon>
        <taxon>Dinophyceae</taxon>
        <taxon>Prorocentrales</taxon>
        <taxon>Prorocentraceae</taxon>
        <taxon>Prorocentrum</taxon>
    </lineage>
</organism>
<dbReference type="Proteomes" id="UP001189429">
    <property type="component" value="Unassembled WGS sequence"/>
</dbReference>
<accession>A0ABN9Y4N2</accession>
<gene>
    <name evidence="1" type="ORF">PCOR1329_LOCUS82038</name>
</gene>
<protein>
    <submittedName>
        <fullName evidence="1">Uncharacterized protein</fullName>
    </submittedName>
</protein>
<name>A0ABN9Y4N2_9DINO</name>
<evidence type="ECO:0000313" key="1">
    <source>
        <dbReference type="EMBL" id="CAK0906858.1"/>
    </source>
</evidence>
<evidence type="ECO:0000313" key="2">
    <source>
        <dbReference type="Proteomes" id="UP001189429"/>
    </source>
</evidence>